<dbReference type="KEGG" id="dqu:106752361"/>
<organism evidence="4 5">
    <name type="scientific">Dinoponera quadriceps</name>
    <name type="common">South American ant</name>
    <dbReference type="NCBI Taxonomy" id="609295"/>
    <lineage>
        <taxon>Eukaryota</taxon>
        <taxon>Metazoa</taxon>
        <taxon>Ecdysozoa</taxon>
        <taxon>Arthropoda</taxon>
        <taxon>Hexapoda</taxon>
        <taxon>Insecta</taxon>
        <taxon>Pterygota</taxon>
        <taxon>Neoptera</taxon>
        <taxon>Endopterygota</taxon>
        <taxon>Hymenoptera</taxon>
        <taxon>Apocrita</taxon>
        <taxon>Aculeata</taxon>
        <taxon>Formicoidea</taxon>
        <taxon>Formicidae</taxon>
        <taxon>Ponerinae</taxon>
        <taxon>Ponerini</taxon>
        <taxon>Dinoponera</taxon>
    </lineage>
</organism>
<dbReference type="Pfam" id="PF16094">
    <property type="entry name" value="PAC1"/>
    <property type="match status" value="1"/>
</dbReference>
<dbReference type="GeneID" id="106752361"/>
<dbReference type="CTD" id="8624"/>
<dbReference type="RefSeq" id="XP_014489500.1">
    <property type="nucleotide sequence ID" value="XM_014634014.1"/>
</dbReference>
<reference evidence="5" key="1">
    <citation type="submission" date="2025-08" db="UniProtKB">
        <authorList>
            <consortium name="RefSeq"/>
        </authorList>
    </citation>
    <scope>IDENTIFICATION</scope>
</reference>
<accession>A0A6P3YEG5</accession>
<dbReference type="PANTHER" id="PTHR15069:SF1">
    <property type="entry name" value="PROTEASOME ASSEMBLY CHAPERONE 1"/>
    <property type="match status" value="1"/>
</dbReference>
<evidence type="ECO:0000313" key="5">
    <source>
        <dbReference type="RefSeq" id="XP_014489500.1"/>
    </source>
</evidence>
<dbReference type="Proteomes" id="UP000515204">
    <property type="component" value="Unplaced"/>
</dbReference>
<dbReference type="GO" id="GO:0080129">
    <property type="term" value="P:proteasome core complex assembly"/>
    <property type="evidence" value="ECO:0007669"/>
    <property type="project" value="TreeGrafter"/>
</dbReference>
<name>A0A6P3YEG5_DINQU</name>
<protein>
    <recommendedName>
        <fullName evidence="2">Proteasome assembly chaperone 1</fullName>
    </recommendedName>
</protein>
<dbReference type="InterPro" id="IPR016565">
    <property type="entry name" value="Proteasome_assmbl_chp_1"/>
</dbReference>
<evidence type="ECO:0000256" key="3">
    <source>
        <dbReference type="ARBA" id="ARBA00023186"/>
    </source>
</evidence>
<dbReference type="GO" id="GO:0070628">
    <property type="term" value="F:proteasome binding"/>
    <property type="evidence" value="ECO:0007669"/>
    <property type="project" value="TreeGrafter"/>
</dbReference>
<dbReference type="OrthoDB" id="17536at2759"/>
<dbReference type="AlphaFoldDB" id="A0A6P3YEG5"/>
<evidence type="ECO:0000256" key="2">
    <source>
        <dbReference type="ARBA" id="ARBA00019180"/>
    </source>
</evidence>
<keyword evidence="3" id="KW-0143">Chaperone</keyword>
<gene>
    <name evidence="5" type="primary">LOC106752361</name>
</gene>
<dbReference type="PANTHER" id="PTHR15069">
    <property type="entry name" value="PROTEASOME ASSEMBLY CHAPERONE 1"/>
    <property type="match status" value="1"/>
</dbReference>
<evidence type="ECO:0000313" key="4">
    <source>
        <dbReference type="Proteomes" id="UP000515204"/>
    </source>
</evidence>
<evidence type="ECO:0000256" key="1">
    <source>
        <dbReference type="ARBA" id="ARBA00005261"/>
    </source>
</evidence>
<proteinExistence type="inferred from homology"/>
<dbReference type="GO" id="GO:0005783">
    <property type="term" value="C:endoplasmic reticulum"/>
    <property type="evidence" value="ECO:0007669"/>
    <property type="project" value="InterPro"/>
</dbReference>
<keyword evidence="4" id="KW-1185">Reference proteome</keyword>
<sequence>MRYCLQLVTRRLLNIFFDTRERINSLTSHETRAARSFSNFSCITLHRHFDSFKFIKTLFSNMVSHFGEVVFPSSRAFWDDEDEYESAENLEDRPTLFLHWQKSKPEHIKKFIIIEGEPLIPFAEQCLCHKVEEACVIKNKNDKKVSAIYEMDKQLYLCIILPQFNTKDAGILINELFDLLLNTENTIAIVCRHISQFQSTNIPDDPSFLRILTAKNANDTSECKIETLEQPNIIFGVGAGVLSHAEFTNVSTKLYVLYMDGFVLDSKCAEPILKVLNNEIPGKLRHFKFAENFFSKGNLYM</sequence>
<comment type="similarity">
    <text evidence="1">Belongs to the PSMG1 family.</text>
</comment>